<dbReference type="GO" id="GO:0009294">
    <property type="term" value="P:DNA-mediated transformation"/>
    <property type="evidence" value="ECO:0007669"/>
    <property type="project" value="InterPro"/>
</dbReference>
<feature type="domain" description="DprA winged helix" evidence="3">
    <location>
        <begin position="300"/>
        <end position="360"/>
    </location>
</feature>
<dbReference type="AlphaFoldDB" id="A0A7W5ZRK9"/>
<gene>
    <name evidence="4" type="ORF">FHS57_005508</name>
</gene>
<dbReference type="SUPFAM" id="SSF47781">
    <property type="entry name" value="RuvA domain 2-like"/>
    <property type="match status" value="1"/>
</dbReference>
<feature type="domain" description="Smf/DprA SLOG" evidence="2">
    <location>
        <begin position="80"/>
        <end position="289"/>
    </location>
</feature>
<dbReference type="InterPro" id="IPR057666">
    <property type="entry name" value="DrpA_SLOG"/>
</dbReference>
<protein>
    <submittedName>
        <fullName evidence="4">DNA processing protein</fullName>
    </submittedName>
</protein>
<evidence type="ECO:0000259" key="3">
    <source>
        <dbReference type="Pfam" id="PF17782"/>
    </source>
</evidence>
<dbReference type="EMBL" id="JACIBY010000017">
    <property type="protein sequence ID" value="MBB3841480.1"/>
    <property type="molecule type" value="Genomic_DNA"/>
</dbReference>
<dbReference type="Gene3D" id="1.10.10.10">
    <property type="entry name" value="Winged helix-like DNA-binding domain superfamily/Winged helix DNA-binding domain"/>
    <property type="match status" value="1"/>
</dbReference>
<dbReference type="PANTHER" id="PTHR43022">
    <property type="entry name" value="PROTEIN SMF"/>
    <property type="match status" value="1"/>
</dbReference>
<dbReference type="RefSeq" id="WP_183979176.1">
    <property type="nucleotide sequence ID" value="NZ_JACIBY010000017.1"/>
</dbReference>
<evidence type="ECO:0000313" key="4">
    <source>
        <dbReference type="EMBL" id="MBB3841480.1"/>
    </source>
</evidence>
<sequence length="365" mass="39763">MSDEKIYQLALHLTNGLGSVLIRQLIAHFGSAQKIFQANLKSLTRVNGIGEATARIILQKEGIREAENELKKLASVDGKLLFYTDPEFPTRFKSLYDAPVLLYGKGNFNLNEGRFVGVVGTRKATDYGKNTCEQIVEGLANKGVTIVSGLAYGIDIATHRACVKLRVPTLGAMATGIDLIYPSTHAKTAQEMQVNGGILTEYPLGTKPDFMRFPARNRIIAGLSDAIIVVEAAEKGGALITAEYANNYNRDVFAVPGNLSNSYSTGCNQLIRTHKAQIFTGVDDLMDALSWLPDGTASTTPPPLPEHFTQAESTIVSLLRQKGEMQIDELAWESQIHLGKLSPLLLNLELQGYLRSLPGKKFALA</sequence>
<evidence type="ECO:0000256" key="1">
    <source>
        <dbReference type="ARBA" id="ARBA00006525"/>
    </source>
</evidence>
<dbReference type="InterPro" id="IPR010994">
    <property type="entry name" value="RuvA_2-like"/>
</dbReference>
<reference evidence="4 5" key="1">
    <citation type="submission" date="2020-08" db="EMBL/GenBank/DDBJ databases">
        <title>Genomic Encyclopedia of Type Strains, Phase IV (KMG-IV): sequencing the most valuable type-strain genomes for metagenomic binning, comparative biology and taxonomic classification.</title>
        <authorList>
            <person name="Goeker M."/>
        </authorList>
    </citation>
    <scope>NUCLEOTIDE SEQUENCE [LARGE SCALE GENOMIC DNA]</scope>
    <source>
        <strain evidence="4 5">DSM 17976</strain>
    </source>
</reference>
<organism evidence="4 5">
    <name type="scientific">Runella defluvii</name>
    <dbReference type="NCBI Taxonomy" id="370973"/>
    <lineage>
        <taxon>Bacteria</taxon>
        <taxon>Pseudomonadati</taxon>
        <taxon>Bacteroidota</taxon>
        <taxon>Cytophagia</taxon>
        <taxon>Cytophagales</taxon>
        <taxon>Spirosomataceae</taxon>
        <taxon>Runella</taxon>
    </lineage>
</organism>
<dbReference type="Pfam" id="PF02481">
    <property type="entry name" value="DNA_processg_A"/>
    <property type="match status" value="1"/>
</dbReference>
<dbReference type="Pfam" id="PF14520">
    <property type="entry name" value="HHH_5"/>
    <property type="match status" value="1"/>
</dbReference>
<evidence type="ECO:0000313" key="5">
    <source>
        <dbReference type="Proteomes" id="UP000541352"/>
    </source>
</evidence>
<comment type="similarity">
    <text evidence="1">Belongs to the DprA/Smf family.</text>
</comment>
<dbReference type="InterPro" id="IPR041614">
    <property type="entry name" value="DprA_WH"/>
</dbReference>
<keyword evidence="5" id="KW-1185">Reference proteome</keyword>
<dbReference type="PANTHER" id="PTHR43022:SF1">
    <property type="entry name" value="PROTEIN SMF"/>
    <property type="match status" value="1"/>
</dbReference>
<dbReference type="Gene3D" id="3.40.50.450">
    <property type="match status" value="1"/>
</dbReference>
<dbReference type="SUPFAM" id="SSF102405">
    <property type="entry name" value="MCP/YpsA-like"/>
    <property type="match status" value="1"/>
</dbReference>
<name>A0A7W5ZRK9_9BACT</name>
<proteinExistence type="inferred from homology"/>
<dbReference type="Pfam" id="PF17782">
    <property type="entry name" value="WHD_DprA"/>
    <property type="match status" value="1"/>
</dbReference>
<dbReference type="Proteomes" id="UP000541352">
    <property type="component" value="Unassembled WGS sequence"/>
</dbReference>
<dbReference type="NCBIfam" id="TIGR00732">
    <property type="entry name" value="dprA"/>
    <property type="match status" value="1"/>
</dbReference>
<accession>A0A7W5ZRK9</accession>
<dbReference type="InterPro" id="IPR003488">
    <property type="entry name" value="DprA"/>
</dbReference>
<evidence type="ECO:0000259" key="2">
    <source>
        <dbReference type="Pfam" id="PF02481"/>
    </source>
</evidence>
<dbReference type="InterPro" id="IPR036388">
    <property type="entry name" value="WH-like_DNA-bd_sf"/>
</dbReference>
<comment type="caution">
    <text evidence="4">The sequence shown here is derived from an EMBL/GenBank/DDBJ whole genome shotgun (WGS) entry which is preliminary data.</text>
</comment>